<dbReference type="SUPFAM" id="SSF52047">
    <property type="entry name" value="RNI-like"/>
    <property type="match status" value="1"/>
</dbReference>
<reference evidence="2 3" key="1">
    <citation type="journal article" date="2024" name="J Genomics">
        <title>Draft genome sequencing and assembly of Favolaschia claudopus CIRM-BRFM 2984 isolated from oak limbs.</title>
        <authorList>
            <person name="Navarro D."/>
            <person name="Drula E."/>
            <person name="Chaduli D."/>
            <person name="Cazenave R."/>
            <person name="Ahrendt S."/>
            <person name="Wang J."/>
            <person name="Lipzen A."/>
            <person name="Daum C."/>
            <person name="Barry K."/>
            <person name="Grigoriev I.V."/>
            <person name="Favel A."/>
            <person name="Rosso M.N."/>
            <person name="Martin F."/>
        </authorList>
    </citation>
    <scope>NUCLEOTIDE SEQUENCE [LARGE SCALE GENOMIC DNA]</scope>
    <source>
        <strain evidence="2 3">CIRM-BRFM 2984</strain>
    </source>
</reference>
<dbReference type="Gene3D" id="1.20.1280.50">
    <property type="match status" value="1"/>
</dbReference>
<dbReference type="InterPro" id="IPR032675">
    <property type="entry name" value="LRR_dom_sf"/>
</dbReference>
<protein>
    <submittedName>
        <fullName evidence="2">F-box domain-containing protein</fullName>
    </submittedName>
</protein>
<accession>A0AAW0CBB6</accession>
<dbReference type="EMBL" id="JAWWNJ010000019">
    <property type="protein sequence ID" value="KAK7035915.1"/>
    <property type="molecule type" value="Genomic_DNA"/>
</dbReference>
<feature type="domain" description="F-box" evidence="1">
    <location>
        <begin position="100"/>
        <end position="146"/>
    </location>
</feature>
<dbReference type="SUPFAM" id="SSF81383">
    <property type="entry name" value="F-box domain"/>
    <property type="match status" value="1"/>
</dbReference>
<keyword evidence="3" id="KW-1185">Reference proteome</keyword>
<dbReference type="Pfam" id="PF12937">
    <property type="entry name" value="F-box-like"/>
    <property type="match status" value="1"/>
</dbReference>
<evidence type="ECO:0000313" key="2">
    <source>
        <dbReference type="EMBL" id="KAK7035915.1"/>
    </source>
</evidence>
<dbReference type="InterPro" id="IPR036047">
    <property type="entry name" value="F-box-like_dom_sf"/>
</dbReference>
<proteinExistence type="predicted"/>
<dbReference type="PANTHER" id="PTHR38926">
    <property type="entry name" value="F-BOX DOMAIN CONTAINING PROTEIN, EXPRESSED"/>
    <property type="match status" value="1"/>
</dbReference>
<dbReference type="PANTHER" id="PTHR38926:SF72">
    <property type="entry name" value="IM:7136021-RELATED"/>
    <property type="match status" value="1"/>
</dbReference>
<dbReference type="InterPro" id="IPR001810">
    <property type="entry name" value="F-box_dom"/>
</dbReference>
<name>A0AAW0CBB6_9AGAR</name>
<organism evidence="2 3">
    <name type="scientific">Favolaschia claudopus</name>
    <dbReference type="NCBI Taxonomy" id="2862362"/>
    <lineage>
        <taxon>Eukaryota</taxon>
        <taxon>Fungi</taxon>
        <taxon>Dikarya</taxon>
        <taxon>Basidiomycota</taxon>
        <taxon>Agaricomycotina</taxon>
        <taxon>Agaricomycetes</taxon>
        <taxon>Agaricomycetidae</taxon>
        <taxon>Agaricales</taxon>
        <taxon>Marasmiineae</taxon>
        <taxon>Mycenaceae</taxon>
        <taxon>Favolaschia</taxon>
    </lineage>
</organism>
<dbReference type="Proteomes" id="UP001362999">
    <property type="component" value="Unassembled WGS sequence"/>
</dbReference>
<evidence type="ECO:0000313" key="3">
    <source>
        <dbReference type="Proteomes" id="UP001362999"/>
    </source>
</evidence>
<evidence type="ECO:0000259" key="1">
    <source>
        <dbReference type="Pfam" id="PF12937"/>
    </source>
</evidence>
<gene>
    <name evidence="2" type="ORF">R3P38DRAFT_2697964</name>
</gene>
<comment type="caution">
    <text evidence="2">The sequence shown here is derived from an EMBL/GenBank/DDBJ whole genome shotgun (WGS) entry which is preliminary data.</text>
</comment>
<dbReference type="AlphaFoldDB" id="A0AAW0CBB6"/>
<dbReference type="Gene3D" id="3.80.10.10">
    <property type="entry name" value="Ribonuclease Inhibitor"/>
    <property type="match status" value="1"/>
</dbReference>
<sequence length="529" mass="60756">MDLQLRIDVPTILCDHCEFGFEHVSYNMHSILNALRCNYSPEGAIVDEIILAVVAVDSHLDRYDPQITRFQRILDTLRAAKEDLQRFQRYCHSVVSPVRKLPPEILRQIFLECAGSEPDVIPVAGMVCRYWRDVVEASPTLWSNISVGRTRFTFHRKYLNLASLFLERSANQPIHLTIRNPVDSRLLEAVSRHSERWSILRIPYAEKAFYDNLALDARVLPKLVKFELFEQPGEDPRSVDRIRMFHNSPNLRQVVLIKEPKDWDLPWPQLTRLQYDTSSTADAVEILRLCPNLEDCAFDKLKSATRIRNETRRALQHPLRKLRSLRLAIDTVNPTQSAQEIMRAFFTTLNTPSLTSLAVIGQWDSADFIDFLGRNQCKLRHLSLGPGYMKQDNLLDLLQIVPSLTSFVLDADIGTTQQISNRVLKDELLRRLVFYPESDCVLPCLTYLSLKTSVNFDDQHLLDVVESRWVPWVTELYGVRVARLTDVDLAFCGRVSKLQASTIETLKEMVEAGLRITLQQGIETVSLIS</sequence>